<evidence type="ECO:0000256" key="2">
    <source>
        <dbReference type="ARBA" id="ARBA00015190"/>
    </source>
</evidence>
<protein>
    <recommendedName>
        <fullName evidence="2">rRNA 2'-O-methyltransferase fibrillarin</fullName>
    </recommendedName>
    <alternativeName>
        <fullName evidence="7">Histone-glutamine methyltransferase</fullName>
    </alternativeName>
</protein>
<comment type="caution">
    <text evidence="9">The sequence shown here is derived from an EMBL/GenBank/DDBJ whole genome shotgun (WGS) entry which is preliminary data.</text>
</comment>
<comment type="catalytic activity">
    <reaction evidence="8">
        <text>L-glutaminyl-[histone H2A] + S-adenosyl-L-methionine = N(5)-methyl-L-glutaminyl-[histone H2A] + S-adenosyl-L-homocysteine + H(+)</text>
        <dbReference type="Rhea" id="RHEA:50904"/>
        <dbReference type="Rhea" id="RHEA-COMP:12837"/>
        <dbReference type="Rhea" id="RHEA-COMP:12839"/>
        <dbReference type="ChEBI" id="CHEBI:15378"/>
        <dbReference type="ChEBI" id="CHEBI:30011"/>
        <dbReference type="ChEBI" id="CHEBI:57856"/>
        <dbReference type="ChEBI" id="CHEBI:59789"/>
        <dbReference type="ChEBI" id="CHEBI:61891"/>
    </reaction>
</comment>
<dbReference type="GO" id="GO:1990259">
    <property type="term" value="F:histone H2AQ104 methyltransferase activity"/>
    <property type="evidence" value="ECO:0007669"/>
    <property type="project" value="TreeGrafter"/>
</dbReference>
<reference evidence="9 10" key="2">
    <citation type="journal article" date="2017" name="Front. Plant Sci.">
        <title>Gene Classification and Mining of Molecular Markers Useful in Red Clover (Trifolium pratense) Breeding.</title>
        <authorList>
            <person name="Istvanek J."/>
            <person name="Dluhosova J."/>
            <person name="Dluhos P."/>
            <person name="Patkova L."/>
            <person name="Nedelnik J."/>
            <person name="Repkova J."/>
        </authorList>
    </citation>
    <scope>NUCLEOTIDE SEQUENCE [LARGE SCALE GENOMIC DNA]</scope>
    <source>
        <strain evidence="10">cv. Tatra</strain>
        <tissue evidence="9">Young leaves</tissue>
    </source>
</reference>
<dbReference type="Pfam" id="PF01269">
    <property type="entry name" value="Fibrillarin"/>
    <property type="match status" value="1"/>
</dbReference>
<reference evidence="9 10" key="1">
    <citation type="journal article" date="2014" name="Am. J. Bot.">
        <title>Genome assembly and annotation for red clover (Trifolium pratense; Fabaceae).</title>
        <authorList>
            <person name="Istvanek J."/>
            <person name="Jaros M."/>
            <person name="Krenek A."/>
            <person name="Repkova J."/>
        </authorList>
    </citation>
    <scope>NUCLEOTIDE SEQUENCE [LARGE SCALE GENOMIC DNA]</scope>
    <source>
        <strain evidence="10">cv. Tatra</strain>
        <tissue evidence="9">Young leaves</tissue>
    </source>
</reference>
<dbReference type="AlphaFoldDB" id="A0A2K3LPR5"/>
<dbReference type="InterPro" id="IPR029063">
    <property type="entry name" value="SAM-dependent_MTases_sf"/>
</dbReference>
<keyword evidence="6" id="KW-0694">RNA-binding</keyword>
<dbReference type="Gene3D" id="3.40.50.150">
    <property type="entry name" value="Vaccinia Virus protein VP39"/>
    <property type="match status" value="1"/>
</dbReference>
<evidence type="ECO:0000256" key="8">
    <source>
        <dbReference type="ARBA" id="ARBA00047568"/>
    </source>
</evidence>
<dbReference type="GO" id="GO:0000494">
    <property type="term" value="P:box C/D sno(s)RNA 3'-end processing"/>
    <property type="evidence" value="ECO:0007669"/>
    <property type="project" value="TreeGrafter"/>
</dbReference>
<dbReference type="PANTHER" id="PTHR10335">
    <property type="entry name" value="RRNA 2-O-METHYLTRANSFERASE FIBRILLARIN"/>
    <property type="match status" value="1"/>
</dbReference>
<keyword evidence="3" id="KW-0698">rRNA processing</keyword>
<dbReference type="GO" id="GO:0008649">
    <property type="term" value="F:rRNA methyltransferase activity"/>
    <property type="evidence" value="ECO:0007669"/>
    <property type="project" value="TreeGrafter"/>
</dbReference>
<name>A0A2K3LPR5_TRIPR</name>
<dbReference type="InterPro" id="IPR000692">
    <property type="entry name" value="Fibrillarin"/>
</dbReference>
<evidence type="ECO:0000256" key="3">
    <source>
        <dbReference type="ARBA" id="ARBA00022552"/>
    </source>
</evidence>
<evidence type="ECO:0000313" key="10">
    <source>
        <dbReference type="Proteomes" id="UP000236291"/>
    </source>
</evidence>
<keyword evidence="4" id="KW-0489">Methyltransferase</keyword>
<comment type="similarity">
    <text evidence="1">Belongs to the methyltransferase superfamily. Fibrillarin family.</text>
</comment>
<sequence length="189" mass="21326">MKTELKSSTEYAIRVDPSWVLQSWVKPGSRVMYVGKVCGVTVSDLSDIVGLDGLVYVVGNSDDVTHMEGKRPNVVTIIENDYHYCHYRMVLGMVDAVFGEIDHPLGEIYRLPTKVVRDGRFIVNNVHFYLKTGGHYMICTKADNMNSKGHIIFSSGDINREFKLLQTVPLDLVEGAYFIDIGGYRMQPE</sequence>
<evidence type="ECO:0000256" key="6">
    <source>
        <dbReference type="ARBA" id="ARBA00022884"/>
    </source>
</evidence>
<keyword evidence="5" id="KW-0808">Transferase</keyword>
<evidence type="ECO:0000256" key="4">
    <source>
        <dbReference type="ARBA" id="ARBA00022603"/>
    </source>
</evidence>
<evidence type="ECO:0000256" key="5">
    <source>
        <dbReference type="ARBA" id="ARBA00022679"/>
    </source>
</evidence>
<evidence type="ECO:0000256" key="1">
    <source>
        <dbReference type="ARBA" id="ARBA00010632"/>
    </source>
</evidence>
<dbReference type="EMBL" id="ASHM01038118">
    <property type="protein sequence ID" value="PNX80528.1"/>
    <property type="molecule type" value="Genomic_DNA"/>
</dbReference>
<gene>
    <name evidence="9" type="ORF">L195_g036531</name>
</gene>
<dbReference type="PANTHER" id="PTHR10335:SF17">
    <property type="entry name" value="FIBRILLARIN"/>
    <property type="match status" value="1"/>
</dbReference>
<dbReference type="GO" id="GO:0031428">
    <property type="term" value="C:box C/D methylation guide snoRNP complex"/>
    <property type="evidence" value="ECO:0007669"/>
    <property type="project" value="TreeGrafter"/>
</dbReference>
<dbReference type="SMART" id="SM01206">
    <property type="entry name" value="Fibrillarin"/>
    <property type="match status" value="1"/>
</dbReference>
<evidence type="ECO:0000313" key="9">
    <source>
        <dbReference type="EMBL" id="PNX80528.1"/>
    </source>
</evidence>
<dbReference type="GO" id="GO:0032040">
    <property type="term" value="C:small-subunit processome"/>
    <property type="evidence" value="ECO:0007669"/>
    <property type="project" value="TreeGrafter"/>
</dbReference>
<dbReference type="SUPFAM" id="SSF53335">
    <property type="entry name" value="S-adenosyl-L-methionine-dependent methyltransferases"/>
    <property type="match status" value="1"/>
</dbReference>
<organism evidence="9 10">
    <name type="scientific">Trifolium pratense</name>
    <name type="common">Red clover</name>
    <dbReference type="NCBI Taxonomy" id="57577"/>
    <lineage>
        <taxon>Eukaryota</taxon>
        <taxon>Viridiplantae</taxon>
        <taxon>Streptophyta</taxon>
        <taxon>Embryophyta</taxon>
        <taxon>Tracheophyta</taxon>
        <taxon>Spermatophyta</taxon>
        <taxon>Magnoliopsida</taxon>
        <taxon>eudicotyledons</taxon>
        <taxon>Gunneridae</taxon>
        <taxon>Pentapetalae</taxon>
        <taxon>rosids</taxon>
        <taxon>fabids</taxon>
        <taxon>Fabales</taxon>
        <taxon>Fabaceae</taxon>
        <taxon>Papilionoideae</taxon>
        <taxon>50 kb inversion clade</taxon>
        <taxon>NPAAA clade</taxon>
        <taxon>Hologalegina</taxon>
        <taxon>IRL clade</taxon>
        <taxon>Trifolieae</taxon>
        <taxon>Trifolium</taxon>
    </lineage>
</organism>
<dbReference type="STRING" id="57577.A0A2K3LPR5"/>
<evidence type="ECO:0000256" key="7">
    <source>
        <dbReference type="ARBA" id="ARBA00032245"/>
    </source>
</evidence>
<proteinExistence type="inferred from homology"/>
<accession>A0A2K3LPR5</accession>
<dbReference type="PRINTS" id="PR00052">
    <property type="entry name" value="FIBRILLARIN"/>
</dbReference>
<dbReference type="Proteomes" id="UP000236291">
    <property type="component" value="Unassembled WGS sequence"/>
</dbReference>
<dbReference type="GO" id="GO:0003723">
    <property type="term" value="F:RNA binding"/>
    <property type="evidence" value="ECO:0007669"/>
    <property type="project" value="UniProtKB-KW"/>
</dbReference>